<protein>
    <submittedName>
        <fullName evidence="3">Uncharacterized protein</fullName>
    </submittedName>
</protein>
<gene>
    <name evidence="3" type="ORF">EKH80_07080</name>
</gene>
<feature type="chain" id="PRO_5019508710" evidence="2">
    <location>
        <begin position="25"/>
        <end position="78"/>
    </location>
</feature>
<keyword evidence="2" id="KW-0732">Signal</keyword>
<dbReference type="Proteomes" id="UP000274358">
    <property type="component" value="Unassembled WGS sequence"/>
</dbReference>
<dbReference type="RefSeq" id="WP_126684026.1">
    <property type="nucleotide sequence ID" value="NZ_RYYV01000004.1"/>
</dbReference>
<evidence type="ECO:0000313" key="3">
    <source>
        <dbReference type="EMBL" id="RUL77631.1"/>
    </source>
</evidence>
<sequence length="78" mass="8680">MSKKTRTLWLALACLLALYEYVHAAYAPKDTLQVPQSGGVSLHYLGIQFGIQRVGWDGNPSTGTPRESWDYRPSLRAA</sequence>
<proteinExistence type="predicted"/>
<dbReference type="AlphaFoldDB" id="A0A432M7Y2"/>
<feature type="signal peptide" evidence="2">
    <location>
        <begin position="1"/>
        <end position="24"/>
    </location>
</feature>
<feature type="region of interest" description="Disordered" evidence="1">
    <location>
        <begin position="57"/>
        <end position="78"/>
    </location>
</feature>
<evidence type="ECO:0000313" key="4">
    <source>
        <dbReference type="Proteomes" id="UP000274358"/>
    </source>
</evidence>
<dbReference type="OrthoDB" id="9758209at2"/>
<comment type="caution">
    <text evidence="3">The sequence shown here is derived from an EMBL/GenBank/DDBJ whole genome shotgun (WGS) entry which is preliminary data.</text>
</comment>
<reference evidence="3 4" key="1">
    <citation type="submission" date="2018-12" db="EMBL/GenBank/DDBJ databases">
        <title>Dyella dinghuensis sp. nov. DHOA06 and Dyella choica sp. nov. 4M-K27, isolated from forest soil.</title>
        <authorList>
            <person name="Qiu L.-H."/>
            <person name="Gao Z.-H."/>
        </authorList>
    </citation>
    <scope>NUCLEOTIDE SEQUENCE [LARGE SCALE GENOMIC DNA]</scope>
    <source>
        <strain evidence="3 4">4M-K27</strain>
    </source>
</reference>
<organism evidence="3 4">
    <name type="scientific">Dyella choica</name>
    <dbReference type="NCBI Taxonomy" id="1927959"/>
    <lineage>
        <taxon>Bacteria</taxon>
        <taxon>Pseudomonadati</taxon>
        <taxon>Pseudomonadota</taxon>
        <taxon>Gammaproteobacteria</taxon>
        <taxon>Lysobacterales</taxon>
        <taxon>Rhodanobacteraceae</taxon>
        <taxon>Dyella</taxon>
    </lineage>
</organism>
<dbReference type="EMBL" id="RYYV01000004">
    <property type="protein sequence ID" value="RUL77631.1"/>
    <property type="molecule type" value="Genomic_DNA"/>
</dbReference>
<accession>A0A432M7Y2</accession>
<name>A0A432M7Y2_9GAMM</name>
<evidence type="ECO:0000256" key="1">
    <source>
        <dbReference type="SAM" id="MobiDB-lite"/>
    </source>
</evidence>
<keyword evidence="4" id="KW-1185">Reference proteome</keyword>
<evidence type="ECO:0000256" key="2">
    <source>
        <dbReference type="SAM" id="SignalP"/>
    </source>
</evidence>